<feature type="domain" description="Peptidase M16 C-terminal" evidence="1">
    <location>
        <begin position="197"/>
        <end position="346"/>
    </location>
</feature>
<dbReference type="GO" id="GO:0008233">
    <property type="term" value="F:peptidase activity"/>
    <property type="evidence" value="ECO:0007669"/>
    <property type="project" value="UniProtKB-KW"/>
</dbReference>
<evidence type="ECO:0000313" key="5">
    <source>
        <dbReference type="Proteomes" id="UP000051521"/>
    </source>
</evidence>
<dbReference type="InterPro" id="IPR007863">
    <property type="entry name" value="Peptidase_M16_C"/>
</dbReference>
<name>I7LDH1_9LACO</name>
<proteinExistence type="predicted"/>
<reference evidence="2 4" key="1">
    <citation type="submission" date="2012-06" db="EMBL/GenBank/DDBJ databases">
        <title>Draft genome sequence of Lactobacillus gigeriorum CRBIP 24.85T, isolated from chicken crop.</title>
        <authorList>
            <person name="Cousin S."/>
            <person name="Ma L."/>
            <person name="Creno S."/>
            <person name="Clermont D."/>
            <person name="Loux V."/>
            <person name="Bizet C."/>
            <person name="Bouchier C."/>
        </authorList>
    </citation>
    <scope>NUCLEOTIDE SEQUENCE [LARGE SCALE GENOMIC DNA]</scope>
    <source>
        <strain evidence="4">CRBIP 24.85T</strain>
        <strain evidence="2">Type strain: CRBIP 24.85</strain>
    </source>
</reference>
<dbReference type="PANTHER" id="PTHR11851">
    <property type="entry name" value="METALLOPROTEASE"/>
    <property type="match status" value="1"/>
</dbReference>
<dbReference type="InterPro" id="IPR011249">
    <property type="entry name" value="Metalloenz_LuxS/M16"/>
</dbReference>
<dbReference type="SUPFAM" id="SSF63411">
    <property type="entry name" value="LuxS/MPP-like metallohydrolase"/>
    <property type="match status" value="2"/>
</dbReference>
<dbReference type="InterPro" id="IPR050361">
    <property type="entry name" value="MPP/UQCRC_Complex"/>
</dbReference>
<gene>
    <name evidence="2" type="ORF">BN52_03995</name>
    <name evidence="3" type="ORF">FC38_GL000160</name>
</gene>
<keyword evidence="2" id="KW-0645">Protease</keyword>
<evidence type="ECO:0000313" key="3">
    <source>
        <dbReference type="EMBL" id="KRN14866.1"/>
    </source>
</evidence>
<evidence type="ECO:0000313" key="4">
    <source>
        <dbReference type="Proteomes" id="UP000009326"/>
    </source>
</evidence>
<dbReference type="EMBL" id="CAKC01000060">
    <property type="protein sequence ID" value="CCI87331.1"/>
    <property type="molecule type" value="Genomic_DNA"/>
</dbReference>
<dbReference type="Proteomes" id="UP000009326">
    <property type="component" value="Unassembled WGS sequence"/>
</dbReference>
<evidence type="ECO:0000313" key="2">
    <source>
        <dbReference type="EMBL" id="CCI87331.1"/>
    </source>
</evidence>
<accession>I7LDH1</accession>
<keyword evidence="2" id="KW-0378">Hydrolase</keyword>
<dbReference type="EMBL" id="AYZO01000001">
    <property type="protein sequence ID" value="KRN14866.1"/>
    <property type="molecule type" value="Genomic_DNA"/>
</dbReference>
<dbReference type="STRING" id="1423751.FC38_GL000160"/>
<protein>
    <submittedName>
        <fullName evidence="2 3">Protease</fullName>
    </submittedName>
</protein>
<organism evidence="2 4">
    <name type="scientific">Lactobacillus gigeriorum DSM 23908 = CRBIP 24.85</name>
    <dbReference type="NCBI Taxonomy" id="1423751"/>
    <lineage>
        <taxon>Bacteria</taxon>
        <taxon>Bacillati</taxon>
        <taxon>Bacillota</taxon>
        <taxon>Bacilli</taxon>
        <taxon>Lactobacillales</taxon>
        <taxon>Lactobacillaceae</taxon>
        <taxon>Lactobacillus</taxon>
    </lineage>
</organism>
<dbReference type="PATRIC" id="fig|1423751.3.peg.163"/>
<evidence type="ECO:0000259" key="1">
    <source>
        <dbReference type="Pfam" id="PF05193"/>
    </source>
</evidence>
<dbReference type="PANTHER" id="PTHR11851:SF186">
    <property type="entry name" value="INACTIVE METALLOPROTEASE YMFF-RELATED"/>
    <property type="match status" value="1"/>
</dbReference>
<keyword evidence="5" id="KW-1185">Reference proteome</keyword>
<dbReference type="GO" id="GO:0006508">
    <property type="term" value="P:proteolysis"/>
    <property type="evidence" value="ECO:0007669"/>
    <property type="project" value="UniProtKB-KW"/>
</dbReference>
<dbReference type="Pfam" id="PF05193">
    <property type="entry name" value="Peptidase_M16_C"/>
    <property type="match status" value="1"/>
</dbReference>
<dbReference type="RefSeq" id="WP_008473525.1">
    <property type="nucleotide sequence ID" value="NZ_AYZO01000001.1"/>
</dbReference>
<dbReference type="Gene3D" id="3.30.830.10">
    <property type="entry name" value="Metalloenzyme, LuxS/M16 peptidase-like"/>
    <property type="match status" value="2"/>
</dbReference>
<reference evidence="3 5" key="2">
    <citation type="journal article" date="2015" name="Genome Announc.">
        <title>Expanding the biotechnology potential of lactobacilli through comparative genomics of 213 strains and associated genera.</title>
        <authorList>
            <person name="Sun Z."/>
            <person name="Harris H.M."/>
            <person name="McCann A."/>
            <person name="Guo C."/>
            <person name="Argimon S."/>
            <person name="Zhang W."/>
            <person name="Yang X."/>
            <person name="Jeffery I.B."/>
            <person name="Cooney J.C."/>
            <person name="Kagawa T.F."/>
            <person name="Liu W."/>
            <person name="Song Y."/>
            <person name="Salvetti E."/>
            <person name="Wrobel A."/>
            <person name="Rasinkangas P."/>
            <person name="Parkhill J."/>
            <person name="Rea M.C."/>
            <person name="O'Sullivan O."/>
            <person name="Ritari J."/>
            <person name="Douillard F.P."/>
            <person name="Paul Ross R."/>
            <person name="Yang R."/>
            <person name="Briner A.E."/>
            <person name="Felis G.E."/>
            <person name="de Vos W.M."/>
            <person name="Barrangou R."/>
            <person name="Klaenhammer T.R."/>
            <person name="Caufield P.W."/>
            <person name="Cui Y."/>
            <person name="Zhang H."/>
            <person name="O'Toole P.W."/>
        </authorList>
    </citation>
    <scope>NUCLEOTIDE SEQUENCE [LARGE SCALE GENOMIC DNA]</scope>
    <source>
        <strain evidence="3 5">DSM 23908</strain>
    </source>
</reference>
<dbReference type="Proteomes" id="UP000051521">
    <property type="component" value="Unassembled WGS sequence"/>
</dbReference>
<sequence length="406" mass="46051">MKITVNSKIIPNTKFTTAMIGCFLRLPLTRHNLAYASLLTRMQLNASLYYPSIGIQEKTLSNLYDLSFDATPQLFGKEIVISYLANFIEPQEILDPEYTYEKIISTVASIVQHPLFDQDLLNYTKSQLSEDLQELLEEPANYALDRFFKLWYEQDPDYGDNFMGPLEEIEGATVDSLKNFSDGLRIVPATIVGFARDDQQVTNIINQNFKQAGLIKRFQIDDLTIPAPHKDALSKIEKRGNLQAQIMIGYGFAGKMTYRDQIAGMVLAQYLAGDQSSKLFVRVREELGAAYAIDSNNYSNNSLFLISAGLDPELTEQAIQIIKDEIVKISDGQIDPELFKKAKKSLKNLQLVGRDQENWQLAQALRKELFAGYAEFDRDQAISRVTSKQLISFAQKLFLNESYVLQ</sequence>
<dbReference type="OrthoDB" id="2305590at2"/>
<dbReference type="AlphaFoldDB" id="I7LDH1"/>
<dbReference type="GO" id="GO:0046872">
    <property type="term" value="F:metal ion binding"/>
    <property type="evidence" value="ECO:0007669"/>
    <property type="project" value="InterPro"/>
</dbReference>
<comment type="caution">
    <text evidence="2">The sequence shown here is derived from an EMBL/GenBank/DDBJ whole genome shotgun (WGS) entry which is preliminary data.</text>
</comment>